<dbReference type="RefSeq" id="WP_320422907.1">
    <property type="nucleotide sequence ID" value="NZ_JAXCLA010000003.1"/>
</dbReference>
<gene>
    <name evidence="3" type="ORF">SNE35_10805</name>
</gene>
<reference evidence="3 4" key="1">
    <citation type="submission" date="2023-11" db="EMBL/GenBank/DDBJ databases">
        <title>Paucibacter sp. nov., isolated from fresh soil in Korea.</title>
        <authorList>
            <person name="Le N.T.T."/>
        </authorList>
    </citation>
    <scope>NUCLEOTIDE SEQUENCE [LARGE SCALE GENOMIC DNA]</scope>
    <source>
        <strain evidence="3 4">R3-3</strain>
    </source>
</reference>
<feature type="signal peptide" evidence="2">
    <location>
        <begin position="1"/>
        <end position="19"/>
    </location>
</feature>
<name>A0ABU5DFH2_9BURK</name>
<comment type="caution">
    <text evidence="3">The sequence shown here is derived from an EMBL/GenBank/DDBJ whole genome shotgun (WGS) entry which is preliminary data.</text>
</comment>
<keyword evidence="2" id="KW-0732">Signal</keyword>
<evidence type="ECO:0000256" key="2">
    <source>
        <dbReference type="SAM" id="SignalP"/>
    </source>
</evidence>
<proteinExistence type="predicted"/>
<feature type="compositionally biased region" description="Low complexity" evidence="1">
    <location>
        <begin position="54"/>
        <end position="69"/>
    </location>
</feature>
<organism evidence="3 4">
    <name type="scientific">Roseateles agri</name>
    <dbReference type="NCBI Taxonomy" id="3098619"/>
    <lineage>
        <taxon>Bacteria</taxon>
        <taxon>Pseudomonadati</taxon>
        <taxon>Pseudomonadota</taxon>
        <taxon>Betaproteobacteria</taxon>
        <taxon>Burkholderiales</taxon>
        <taxon>Sphaerotilaceae</taxon>
        <taxon>Roseateles</taxon>
    </lineage>
</organism>
<protein>
    <submittedName>
        <fullName evidence="3">Uncharacterized protein</fullName>
    </submittedName>
</protein>
<evidence type="ECO:0000313" key="4">
    <source>
        <dbReference type="Proteomes" id="UP001285263"/>
    </source>
</evidence>
<evidence type="ECO:0000256" key="1">
    <source>
        <dbReference type="SAM" id="MobiDB-lite"/>
    </source>
</evidence>
<sequence length="158" mass="16728">MKKTLPTLLLSFAAVAAQAAGTDAELLRCLTLADTTARLACYDTLATSLRNTSAAPAATPAPAPAAADADFGRVSMPKPKAEDNKPSAMQSRIVGTLAEWRRGQSLTLANGQVWVINDEPANFKPLQDPAVTITPGILGSYFMKVEGISFQVKVKRVQ</sequence>
<dbReference type="EMBL" id="JAXCLA010000003">
    <property type="protein sequence ID" value="MDY0745001.1"/>
    <property type="molecule type" value="Genomic_DNA"/>
</dbReference>
<keyword evidence="4" id="KW-1185">Reference proteome</keyword>
<feature type="chain" id="PRO_5046944653" evidence="2">
    <location>
        <begin position="20"/>
        <end position="158"/>
    </location>
</feature>
<dbReference type="Proteomes" id="UP001285263">
    <property type="component" value="Unassembled WGS sequence"/>
</dbReference>
<accession>A0ABU5DFH2</accession>
<evidence type="ECO:0000313" key="3">
    <source>
        <dbReference type="EMBL" id="MDY0745001.1"/>
    </source>
</evidence>
<feature type="region of interest" description="Disordered" evidence="1">
    <location>
        <begin position="53"/>
        <end position="89"/>
    </location>
</feature>